<sequence>MTFSDILLKLIPFTFFDENKKLTWGLPIEDADRLITGFVLLLIVLTCFWGIKLYLSVRREKKVLHQFETILREHQDNFYEHYYDIQDKINELNNDRLKSAWSDFSNSLVKIGEFYRSTLGAEYFFNISTLITRAGNKFYSAVPSILLGVGLIGTFTGLYYGLMRVDFKDAGSMQILLQAAGAKFAASIWGLSLSLLFTFMEKKAEQDLERQLELIQTLLNQECPRALPEESLITLVENSEYQIDSLNSLSLNIAESLGEKINNSLIENLVIPIQNMANNLGGSPENTLYDRLSALAGGIGADFSKNMEELLHNVMQEISKAVGADALNLKETLMSLSVSLSDLKATFDSQQKQMSENTMSQLGVLNDSINSMVGTLQRQNEDLKNTLGTLSNTMSEQTDSLSEALSQLIAQMDKQSIVLEASLEKISSSAEQSGKMIANSGIGAMEDVNKKAGEVMIGIGDKAGDALARIENTMLAQEAHFSSAFENLRNQLSSQSKLLQEVASSISESANIANQKLANGSQAAFSQIQQSLKNVETLISDSEQKLKSVPIYLEKFSSSAETLGETAENTKAASGLLNQAVMSMNDGQIKWNQAIQQSIVSFSQSLEKFSSSLSIQEGRLGDISMGLDRLVKDAQDVCEKLAGSYSQIIARNNSSANQLENSLNEYLSTFIQKIKSIQEEMSADCENAYDQMSEHFQDSLARLEQPLVDFGENVLTACTELAEAIELLQDKNQRK</sequence>
<dbReference type="EMBL" id="JAMDKS010000006">
    <property type="protein sequence ID" value="MEE6112331.1"/>
    <property type="molecule type" value="Genomic_DNA"/>
</dbReference>
<accession>A0ABU7QP62</accession>
<evidence type="ECO:0000313" key="2">
    <source>
        <dbReference type="EMBL" id="MEE6112331.1"/>
    </source>
</evidence>
<evidence type="ECO:0000313" key="3">
    <source>
        <dbReference type="Proteomes" id="UP001352533"/>
    </source>
</evidence>
<organism evidence="2 3">
    <name type="scientific">Avibacterium paragallinarum</name>
    <name type="common">Haemophilus gallinarum</name>
    <dbReference type="NCBI Taxonomy" id="728"/>
    <lineage>
        <taxon>Bacteria</taxon>
        <taxon>Pseudomonadati</taxon>
        <taxon>Pseudomonadota</taxon>
        <taxon>Gammaproteobacteria</taxon>
        <taxon>Pasteurellales</taxon>
        <taxon>Pasteurellaceae</taxon>
        <taxon>Avibacterium</taxon>
    </lineage>
</organism>
<proteinExistence type="predicted"/>
<keyword evidence="1" id="KW-0472">Membrane</keyword>
<name>A0ABU7QP62_AVIPA</name>
<dbReference type="Proteomes" id="UP001352533">
    <property type="component" value="Unassembled WGS sequence"/>
</dbReference>
<gene>
    <name evidence="2" type="primary">zorA</name>
    <name evidence="2" type="ORF">M5S25_03815</name>
</gene>
<protein>
    <submittedName>
        <fullName evidence="2">Anti-phage defense ZorAB system protein ZorA</fullName>
    </submittedName>
</protein>
<dbReference type="Gene3D" id="1.20.120.20">
    <property type="entry name" value="Apolipoprotein"/>
    <property type="match status" value="1"/>
</dbReference>
<keyword evidence="1" id="KW-0812">Transmembrane</keyword>
<keyword evidence="1" id="KW-1133">Transmembrane helix</keyword>
<keyword evidence="3" id="KW-1185">Reference proteome</keyword>
<feature type="transmembrane region" description="Helical" evidence="1">
    <location>
        <begin position="138"/>
        <end position="160"/>
    </location>
</feature>
<feature type="transmembrane region" description="Helical" evidence="1">
    <location>
        <begin position="34"/>
        <end position="55"/>
    </location>
</feature>
<evidence type="ECO:0000256" key="1">
    <source>
        <dbReference type="SAM" id="Phobius"/>
    </source>
</evidence>
<comment type="caution">
    <text evidence="2">The sequence shown here is derived from an EMBL/GenBank/DDBJ whole genome shotgun (WGS) entry which is preliminary data.</text>
</comment>
<feature type="transmembrane region" description="Helical" evidence="1">
    <location>
        <begin position="180"/>
        <end position="200"/>
    </location>
</feature>
<dbReference type="RefSeq" id="WP_194750800.1">
    <property type="nucleotide sequence ID" value="NZ_JACEWB010000006.1"/>
</dbReference>
<dbReference type="NCBIfam" id="NF033915">
    <property type="entry name" value="antiphage_ZorA_2"/>
    <property type="match status" value="1"/>
</dbReference>
<reference evidence="2 3" key="1">
    <citation type="journal article" date="2022" name="Front. Microbiol.">
        <title>Commensal bacteria contribute to the growth of multidrug-resistant Avibacterium paragallinarum in chickens.</title>
        <authorList>
            <person name="Zhu J."/>
            <person name="Chen Y."/>
            <person name="Wu Y."/>
            <person name="Wang Y."/>
            <person name="Zhu K."/>
        </authorList>
    </citation>
    <scope>NUCLEOTIDE SEQUENCE [LARGE SCALE GENOMIC DNA]</scope>
    <source>
        <strain evidence="2 3">AV12</strain>
    </source>
</reference>